<keyword evidence="2" id="KW-1185">Reference proteome</keyword>
<organism evidence="1 2">
    <name type="scientific">Pseudomonas phage vB_PaeM_C2-10_Ab02</name>
    <dbReference type="NCBI Taxonomy" id="1548900"/>
    <lineage>
        <taxon>Viruses</taxon>
        <taxon>Duplodnaviria</taxon>
        <taxon>Heunggongvirae</taxon>
        <taxon>Uroviricota</taxon>
        <taxon>Caudoviricetes</taxon>
        <taxon>Vandenendeviridae</taxon>
        <taxon>Skurskavirinae</taxon>
        <taxon>Pakpunavirus</taxon>
        <taxon>Pakpunavirus CAb02</taxon>
    </lineage>
</organism>
<dbReference type="KEGG" id="vg:40100272"/>
<evidence type="ECO:0000313" key="2">
    <source>
        <dbReference type="Proteomes" id="UP000030231"/>
    </source>
</evidence>
<accession>A0A0A1IUH5</accession>
<dbReference type="GeneID" id="40100272"/>
<dbReference type="Proteomes" id="UP000030231">
    <property type="component" value="Genome"/>
</dbReference>
<name>A0A0A1IUH5_9CAUD</name>
<reference evidence="1 2" key="1">
    <citation type="journal article" date="2015" name="PLoS ONE">
        <title>Investigation of a Large Collection of Pseudomonas aeruginosa Bacteriophages Collected from a Single Environmental Source in Abidjan, Cote d'Ivoire.</title>
        <authorList>
            <person name="Essoh C."/>
            <person name="Latino L."/>
            <person name="Midoux C."/>
            <person name="Blouin Y."/>
            <person name="Loukou G."/>
            <person name="Nguetta S.P."/>
            <person name="Lathro S."/>
            <person name="Cablanmian A."/>
            <person name="Kouassi A.K."/>
            <person name="Vergnaud G."/>
            <person name="Pourcel C."/>
        </authorList>
    </citation>
    <scope>NUCLEOTIDE SEQUENCE [LARGE SCALE GENOMIC DNA]</scope>
    <source>
        <strain evidence="1">Ab02</strain>
    </source>
</reference>
<dbReference type="EMBL" id="LN610572">
    <property type="protein sequence ID" value="CEF89086.1"/>
    <property type="molecule type" value="Genomic_DNA"/>
</dbReference>
<protein>
    <submittedName>
        <fullName evidence="1">Uncharacterized protein</fullName>
    </submittedName>
</protein>
<gene>
    <name evidence="1" type="primary">ORF157</name>
</gene>
<sequence>MKISAILKNNLKFYKNNSFMCALAFDNVSRNKATEVQEFIHQLLGPFVTLHAKLKKEIPGYERAVYDDEPEDEMTFFVSDRAYQMRRLWWETVIEQLEEQGQ</sequence>
<evidence type="ECO:0000313" key="1">
    <source>
        <dbReference type="EMBL" id="CEF89086.1"/>
    </source>
</evidence>
<proteinExistence type="predicted"/>
<dbReference type="RefSeq" id="YP_009623563.1">
    <property type="nucleotide sequence ID" value="NC_042113.1"/>
</dbReference>